<dbReference type="RefSeq" id="WP_191805017.1">
    <property type="nucleotide sequence ID" value="NZ_JACSQL010000025.1"/>
</dbReference>
<dbReference type="EMBL" id="JACSQL010000025">
    <property type="protein sequence ID" value="MBD7971250.1"/>
    <property type="molecule type" value="Genomic_DNA"/>
</dbReference>
<comment type="caution">
    <text evidence="1">The sequence shown here is derived from an EMBL/GenBank/DDBJ whole genome shotgun (WGS) entry which is preliminary data.</text>
</comment>
<proteinExistence type="predicted"/>
<name>A0ABR8T6N2_9BACL</name>
<organism evidence="1 2">
    <name type="scientific">Paenibacillus gallinarum</name>
    <dbReference type="NCBI Taxonomy" id="2762232"/>
    <lineage>
        <taxon>Bacteria</taxon>
        <taxon>Bacillati</taxon>
        <taxon>Bacillota</taxon>
        <taxon>Bacilli</taxon>
        <taxon>Bacillales</taxon>
        <taxon>Paenibacillaceae</taxon>
        <taxon>Paenibacillus</taxon>
    </lineage>
</organism>
<accession>A0ABR8T6N2</accession>
<protein>
    <recommendedName>
        <fullName evidence="3">SMI1/KNR4 family protein</fullName>
    </recommendedName>
</protein>
<dbReference type="Proteomes" id="UP000608071">
    <property type="component" value="Unassembled WGS sequence"/>
</dbReference>
<evidence type="ECO:0000313" key="1">
    <source>
        <dbReference type="EMBL" id="MBD7971250.1"/>
    </source>
</evidence>
<gene>
    <name evidence="1" type="ORF">H9647_24610</name>
</gene>
<keyword evidence="2" id="KW-1185">Reference proteome</keyword>
<sequence>MYHIDIKVGESIGELELGMTRDEVEIITQKLPSSIHHNFSYYGNRLREIELVNGRNILAVLGGYDIELFRTTVEELVPKLSEIAPCVKDPDYIDGTLFNFPQLGLKLWREDNMTLNDLKDEKYTGLDKDEFEYFREKLYFDTVLIYPRDVTK</sequence>
<evidence type="ECO:0008006" key="3">
    <source>
        <dbReference type="Google" id="ProtNLM"/>
    </source>
</evidence>
<evidence type="ECO:0000313" key="2">
    <source>
        <dbReference type="Proteomes" id="UP000608071"/>
    </source>
</evidence>
<reference evidence="1 2" key="1">
    <citation type="submission" date="2020-08" db="EMBL/GenBank/DDBJ databases">
        <title>A Genomic Blueprint of the Chicken Gut Microbiome.</title>
        <authorList>
            <person name="Gilroy R."/>
            <person name="Ravi A."/>
            <person name="Getino M."/>
            <person name="Pursley I."/>
            <person name="Horton D.L."/>
            <person name="Alikhan N.-F."/>
            <person name="Baker D."/>
            <person name="Gharbi K."/>
            <person name="Hall N."/>
            <person name="Watson M."/>
            <person name="Adriaenssens E.M."/>
            <person name="Foster-Nyarko E."/>
            <person name="Jarju S."/>
            <person name="Secka A."/>
            <person name="Antonio M."/>
            <person name="Oren A."/>
            <person name="Chaudhuri R."/>
            <person name="La Ragione R.M."/>
            <person name="Hildebrand F."/>
            <person name="Pallen M.J."/>
        </authorList>
    </citation>
    <scope>NUCLEOTIDE SEQUENCE [LARGE SCALE GENOMIC DNA]</scope>
    <source>
        <strain evidence="1 2">Sa2BVA9</strain>
    </source>
</reference>